<proteinExistence type="inferred from homology"/>
<comment type="similarity">
    <text evidence="2">Belongs to the bacterial solute-binding protein 1 family.</text>
</comment>
<dbReference type="Pfam" id="PF13416">
    <property type="entry name" value="SBP_bac_8"/>
    <property type="match status" value="1"/>
</dbReference>
<keyword evidence="4 6" id="KW-0732">Signal</keyword>
<dbReference type="Proteomes" id="UP001156140">
    <property type="component" value="Unassembled WGS sequence"/>
</dbReference>
<dbReference type="GO" id="GO:0030975">
    <property type="term" value="F:thiamine binding"/>
    <property type="evidence" value="ECO:0007669"/>
    <property type="project" value="TreeGrafter"/>
</dbReference>
<evidence type="ECO:0000256" key="5">
    <source>
        <dbReference type="ARBA" id="ARBA00022764"/>
    </source>
</evidence>
<dbReference type="AlphaFoldDB" id="A0AA41U9M5"/>
<comment type="subcellular location">
    <subcellularLocation>
        <location evidence="1">Periplasm</location>
    </subcellularLocation>
</comment>
<feature type="signal peptide" evidence="6">
    <location>
        <begin position="1"/>
        <end position="26"/>
    </location>
</feature>
<name>A0AA41U9M5_9HYPH</name>
<reference evidence="7" key="1">
    <citation type="submission" date="2022-03" db="EMBL/GenBank/DDBJ databases">
        <title>The complete genome sequence of a Methyloterrigena soli.</title>
        <authorList>
            <person name="Zi Z."/>
        </authorList>
    </citation>
    <scope>NUCLEOTIDE SEQUENCE</scope>
    <source>
        <strain evidence="7">M48</strain>
    </source>
</reference>
<dbReference type="GO" id="GO:0030976">
    <property type="term" value="F:thiamine pyrophosphate binding"/>
    <property type="evidence" value="ECO:0007669"/>
    <property type="project" value="TreeGrafter"/>
</dbReference>
<keyword evidence="5" id="KW-0574">Periplasm</keyword>
<keyword evidence="3" id="KW-0813">Transport</keyword>
<dbReference type="GO" id="GO:0015888">
    <property type="term" value="P:thiamine transport"/>
    <property type="evidence" value="ECO:0007669"/>
    <property type="project" value="TreeGrafter"/>
</dbReference>
<evidence type="ECO:0000313" key="7">
    <source>
        <dbReference type="EMBL" id="MCI0125545.1"/>
    </source>
</evidence>
<dbReference type="InterPro" id="IPR006059">
    <property type="entry name" value="SBP"/>
</dbReference>
<dbReference type="EMBL" id="JALAZD010000001">
    <property type="protein sequence ID" value="MCI0125545.1"/>
    <property type="molecule type" value="Genomic_DNA"/>
</dbReference>
<evidence type="ECO:0000256" key="1">
    <source>
        <dbReference type="ARBA" id="ARBA00004418"/>
    </source>
</evidence>
<evidence type="ECO:0000256" key="4">
    <source>
        <dbReference type="ARBA" id="ARBA00022729"/>
    </source>
</evidence>
<evidence type="ECO:0000256" key="6">
    <source>
        <dbReference type="SAM" id="SignalP"/>
    </source>
</evidence>
<accession>A0AA41U9M5</accession>
<gene>
    <name evidence="7" type="ORF">ML536_01755</name>
</gene>
<keyword evidence="8" id="KW-1185">Reference proteome</keyword>
<dbReference type="PANTHER" id="PTHR30006:SF3">
    <property type="entry name" value="THIAMINE-BINDING PERIPLASMIC PROTEIN"/>
    <property type="match status" value="1"/>
</dbReference>
<protein>
    <submittedName>
        <fullName evidence="7">Extracellular solute-binding protein</fullName>
    </submittedName>
</protein>
<evidence type="ECO:0000256" key="3">
    <source>
        <dbReference type="ARBA" id="ARBA00022448"/>
    </source>
</evidence>
<comment type="caution">
    <text evidence="7">The sequence shown here is derived from an EMBL/GenBank/DDBJ whole genome shotgun (WGS) entry which is preliminary data.</text>
</comment>
<organism evidence="7 8">
    <name type="scientific">Paradevosia shaoguanensis</name>
    <dbReference type="NCBI Taxonomy" id="1335043"/>
    <lineage>
        <taxon>Bacteria</taxon>
        <taxon>Pseudomonadati</taxon>
        <taxon>Pseudomonadota</taxon>
        <taxon>Alphaproteobacteria</taxon>
        <taxon>Hyphomicrobiales</taxon>
        <taxon>Devosiaceae</taxon>
        <taxon>Paradevosia</taxon>
    </lineage>
</organism>
<sequence>MKTLKLMMATATALAGLWGAAAPAQAQQLVVATFGGKSPEHMREHIFDAFTADTGIKVEQVIVPGKMLAGMQAQQETGNVQWDLTTSISASDFATMNARGYLADLPADVRTILEKDYAVVRPNGFANKRGALLIVCNKKAVDACPTTAAEFLDVDKFPGTRFMPSFQFLEALAFGAYASGVPADKVFPLDLDRAIAALEKLRPTIAQFYDNSTTARQLLSSGEVQMGLLWNGIPPQILGEGNVNVDLAVSWDGAVTYNQYTVVYKNAPNQDSAWTFLKWLDAHPDNLAAFANADGTDTANKAAFALQSPEIQAWSPESDHGATTVEVDTEWYMGAGEIKDRIDAFWKSYIN</sequence>
<evidence type="ECO:0000313" key="8">
    <source>
        <dbReference type="Proteomes" id="UP001156140"/>
    </source>
</evidence>
<dbReference type="GO" id="GO:0030288">
    <property type="term" value="C:outer membrane-bounded periplasmic space"/>
    <property type="evidence" value="ECO:0007669"/>
    <property type="project" value="TreeGrafter"/>
</dbReference>
<dbReference type="Gene3D" id="3.40.190.10">
    <property type="entry name" value="Periplasmic binding protein-like II"/>
    <property type="match status" value="2"/>
</dbReference>
<feature type="chain" id="PRO_5041223620" evidence="6">
    <location>
        <begin position="27"/>
        <end position="351"/>
    </location>
</feature>
<dbReference type="RefSeq" id="WP_281734741.1">
    <property type="nucleotide sequence ID" value="NZ_JAKETQ010000001.1"/>
</dbReference>
<dbReference type="PANTHER" id="PTHR30006">
    <property type="entry name" value="THIAMINE-BINDING PERIPLASMIC PROTEIN-RELATED"/>
    <property type="match status" value="1"/>
</dbReference>
<dbReference type="SUPFAM" id="SSF53850">
    <property type="entry name" value="Periplasmic binding protein-like II"/>
    <property type="match status" value="1"/>
</dbReference>
<evidence type="ECO:0000256" key="2">
    <source>
        <dbReference type="ARBA" id="ARBA00008520"/>
    </source>
</evidence>